<proteinExistence type="predicted"/>
<feature type="non-terminal residue" evidence="1">
    <location>
        <position position="1"/>
    </location>
</feature>
<gene>
    <name evidence="1" type="ORF">TPC1_30991</name>
</gene>
<dbReference type="AlphaFoldDB" id="A0A146K137"/>
<evidence type="ECO:0000313" key="1">
    <source>
        <dbReference type="EMBL" id="JAP89514.1"/>
    </source>
</evidence>
<name>A0A146K137_9EUKA</name>
<sequence>QSVNTIEPFDSDDLEINCYQENLLRNISDFGFLHLTMIELLQKALFNIISDNNFKILMVMFSTKINSQFEIFLAKLENIQTKDAKISNKNYQLKQQTVNERIFEQINYFLDNLKLQIIDNMESGTLIEWIQMQHEKQFNLFKISFNPIVPSLGFTSQLLKKLCRDYQENLWFINCYLNNQILSEDQSELLICHKKAVQVSYMMPKQLRIFDQLNVMNAANQLFQQQFTNDFVINHLNIKLEQFFLLEVEKSQSFLQADQLFLWRLKVLDSAVVFFDAISSLNQFFGQKTILTLNLPRLLLLLKKHFCVESFLLNRKQLLVSVQEQLMQLHSLLKNFAFVQLQVFQLACQHIFEFLMQIVGSFSLNDFRYLEEIFGVYDDSKAFTFKLLQSFQSKVEGFEEIVRNGAPKREVEKLLKQFRGKKEDRGKINELLRGME</sequence>
<dbReference type="EMBL" id="GDID01007092">
    <property type="protein sequence ID" value="JAP89514.1"/>
    <property type="molecule type" value="Transcribed_RNA"/>
</dbReference>
<protein>
    <submittedName>
        <fullName evidence="1">Uncharacterized protein</fullName>
    </submittedName>
</protein>
<accession>A0A146K137</accession>
<organism evidence="1">
    <name type="scientific">Trepomonas sp. PC1</name>
    <dbReference type="NCBI Taxonomy" id="1076344"/>
    <lineage>
        <taxon>Eukaryota</taxon>
        <taxon>Metamonada</taxon>
        <taxon>Diplomonadida</taxon>
        <taxon>Hexamitidae</taxon>
        <taxon>Hexamitinae</taxon>
        <taxon>Trepomonas</taxon>
    </lineage>
</organism>
<reference evidence="1" key="1">
    <citation type="submission" date="2015-07" db="EMBL/GenBank/DDBJ databases">
        <title>Adaptation to a free-living lifestyle via gene acquisitions in the diplomonad Trepomonas sp. PC1.</title>
        <authorList>
            <person name="Xu F."/>
            <person name="Jerlstrom-Hultqvist J."/>
            <person name="Kolisko M."/>
            <person name="Simpson A.G.B."/>
            <person name="Roger A.J."/>
            <person name="Svard S.G."/>
            <person name="Andersson J.O."/>
        </authorList>
    </citation>
    <scope>NUCLEOTIDE SEQUENCE</scope>
    <source>
        <strain evidence="1">PC1</strain>
    </source>
</reference>